<feature type="region of interest" description="Disordered" evidence="1">
    <location>
        <begin position="28"/>
        <end position="69"/>
    </location>
</feature>
<keyword evidence="2" id="KW-0732">Signal</keyword>
<dbReference type="Pfam" id="PF04338">
    <property type="entry name" value="DUF481"/>
    <property type="match status" value="1"/>
</dbReference>
<accession>A0ABW9UUQ3</accession>
<dbReference type="EMBL" id="WTYO01000002">
    <property type="protein sequence ID" value="MXO68320.1"/>
    <property type="molecule type" value="Genomic_DNA"/>
</dbReference>
<name>A0ABW9UUQ3_9SPHN</name>
<evidence type="ECO:0000313" key="4">
    <source>
        <dbReference type="Proteomes" id="UP000444401"/>
    </source>
</evidence>
<keyword evidence="4" id="KW-1185">Reference proteome</keyword>
<organism evidence="3 4">
    <name type="scientific">Pelagerythrobacter marinus</name>
    <dbReference type="NCBI Taxonomy" id="538382"/>
    <lineage>
        <taxon>Bacteria</taxon>
        <taxon>Pseudomonadati</taxon>
        <taxon>Pseudomonadota</taxon>
        <taxon>Alphaproteobacteria</taxon>
        <taxon>Sphingomonadales</taxon>
        <taxon>Erythrobacteraceae</taxon>
        <taxon>Pelagerythrobacter</taxon>
    </lineage>
</organism>
<feature type="chain" id="PRO_5046206537" evidence="2">
    <location>
        <begin position="35"/>
        <end position="360"/>
    </location>
</feature>
<dbReference type="SUPFAM" id="SSF56935">
    <property type="entry name" value="Porins"/>
    <property type="match status" value="1"/>
</dbReference>
<dbReference type="Proteomes" id="UP000444401">
    <property type="component" value="Unassembled WGS sequence"/>
</dbReference>
<reference evidence="3 4" key="1">
    <citation type="submission" date="2019-12" db="EMBL/GenBank/DDBJ databases">
        <title>Genomic-based taxomic classification of the family Erythrobacteraceae.</title>
        <authorList>
            <person name="Xu L."/>
        </authorList>
    </citation>
    <scope>NUCLEOTIDE SEQUENCE [LARGE SCALE GENOMIC DNA]</scope>
    <source>
        <strain evidence="3 4">H32</strain>
    </source>
</reference>
<feature type="signal peptide" evidence="2">
    <location>
        <begin position="1"/>
        <end position="34"/>
    </location>
</feature>
<evidence type="ECO:0000256" key="2">
    <source>
        <dbReference type="SAM" id="SignalP"/>
    </source>
</evidence>
<dbReference type="InterPro" id="IPR007433">
    <property type="entry name" value="DUF481"/>
</dbReference>
<evidence type="ECO:0000256" key="1">
    <source>
        <dbReference type="SAM" id="MobiDB-lite"/>
    </source>
</evidence>
<dbReference type="RefSeq" id="WP_160732965.1">
    <property type="nucleotide sequence ID" value="NZ_WTYO01000002.1"/>
</dbReference>
<proteinExistence type="predicted"/>
<gene>
    <name evidence="3" type="ORF">GRI72_05705</name>
</gene>
<comment type="caution">
    <text evidence="3">The sequence shown here is derived from an EMBL/GenBank/DDBJ whole genome shotgun (WGS) entry which is preliminary data.</text>
</comment>
<protein>
    <submittedName>
        <fullName evidence="3">DUF481 domain-containing protein</fullName>
    </submittedName>
</protein>
<sequence>MTRYAIRPMSTPSLAPIAALAAALAVAAPSAARAGPSEPATPAADSDVSGSDGSGSELAEGEQSEGKLPGGVRAMIDAALETGDAGQVRTVLSLARKTHPDGKAEIDAIEKGWKTRQAEAARLAREEKARKIQEAGLFDLWSGEGQLGGFQSSGNSDNVGLSAGLKLKRQGQDWSHALRANADYQRSNGVTSREQFLFAYEPRYQIKDELFFYGLAQYERNALQGFTGRYAVSGGVGYQVADRDDLKLSVKAGPALRLTDFEEGENETRLAALFGFDFDWQIADRLALTQDANMVAETGGTATVIVDSTRTTLNLVTGLDAKVSDRLRSRVSYAVDYDSKPPAGKVSTDTVTRLTLVYDF</sequence>
<evidence type="ECO:0000313" key="3">
    <source>
        <dbReference type="EMBL" id="MXO68320.1"/>
    </source>
</evidence>
<feature type="compositionally biased region" description="Low complexity" evidence="1">
    <location>
        <begin position="28"/>
        <end position="56"/>
    </location>
</feature>